<sequence length="139" mass="15917">MRFVVGVEGLSFDSANYTLGESEKCLNLHGHTFRVSVEVLGEIRGESGMVLDFTTLKRIVREVVEEFDHKVILPKGHVSSTIIQGPFKTEIKELKYPHATAEYIALEMAERIYERLKMPLRLKLYEGTSNYVIIELGEW</sequence>
<dbReference type="PANTHER" id="PTHR12589:SF7">
    <property type="entry name" value="6-PYRUVOYL TETRAHYDROBIOPTERIN SYNTHASE"/>
    <property type="match status" value="1"/>
</dbReference>
<dbReference type="Gene3D" id="3.30.479.10">
    <property type="entry name" value="6-pyruvoyl tetrahydropterin synthase/QueD"/>
    <property type="match status" value="1"/>
</dbReference>
<organism evidence="5">
    <name type="scientific">Fervidicoccus fontis</name>
    <dbReference type="NCBI Taxonomy" id="683846"/>
    <lineage>
        <taxon>Archaea</taxon>
        <taxon>Thermoproteota</taxon>
        <taxon>Thermoprotei</taxon>
        <taxon>Fervidicoccales</taxon>
        <taxon>Fervidicoccaceae</taxon>
        <taxon>Fervidicoccus</taxon>
    </lineage>
</organism>
<evidence type="ECO:0000256" key="1">
    <source>
        <dbReference type="ARBA" id="ARBA00022723"/>
    </source>
</evidence>
<keyword evidence="3" id="KW-0456">Lyase</keyword>
<reference evidence="5" key="1">
    <citation type="journal article" date="2020" name="mSystems">
        <title>Genome- and Community-Level Interaction Insights into Carbon Utilization and Element Cycling Functions of Hydrothermarchaeota in Hydrothermal Sediment.</title>
        <authorList>
            <person name="Zhou Z."/>
            <person name="Liu Y."/>
            <person name="Xu W."/>
            <person name="Pan J."/>
            <person name="Luo Z.H."/>
            <person name="Li M."/>
        </authorList>
    </citation>
    <scope>NUCLEOTIDE SEQUENCE [LARGE SCALE GENOMIC DNA]</scope>
    <source>
        <strain evidence="5">SpSt-1116</strain>
    </source>
</reference>
<proteinExistence type="predicted"/>
<comment type="cofactor">
    <cofactor evidence="4">
        <name>Zn(2+)</name>
        <dbReference type="ChEBI" id="CHEBI:29105"/>
    </cofactor>
    <text evidence="4">Binds 1 zinc ion per subunit.</text>
</comment>
<dbReference type="InterPro" id="IPR038418">
    <property type="entry name" value="6-PTP_synth/QueD_sf"/>
</dbReference>
<name>A0A7J3ZLI1_9CREN</name>
<dbReference type="AlphaFoldDB" id="A0A7J3ZLI1"/>
<gene>
    <name evidence="5" type="ORF">ENM78_05915</name>
</gene>
<accession>A0A7J3ZLI1</accession>
<keyword evidence="1 4" id="KW-0479">Metal-binding</keyword>
<protein>
    <submittedName>
        <fullName evidence="5">6-pyruvoyl tetrahydropterin synthase family protein</fullName>
    </submittedName>
</protein>
<evidence type="ECO:0000256" key="3">
    <source>
        <dbReference type="ARBA" id="ARBA00023239"/>
    </source>
</evidence>
<dbReference type="Pfam" id="PF01242">
    <property type="entry name" value="PTPS"/>
    <property type="match status" value="1"/>
</dbReference>
<dbReference type="InterPro" id="IPR007115">
    <property type="entry name" value="6-PTP_synth/QueD"/>
</dbReference>
<evidence type="ECO:0000256" key="4">
    <source>
        <dbReference type="PIRSR" id="PIRSR006113-2"/>
    </source>
</evidence>
<dbReference type="GO" id="GO:0046872">
    <property type="term" value="F:metal ion binding"/>
    <property type="evidence" value="ECO:0007669"/>
    <property type="project" value="UniProtKB-KW"/>
</dbReference>
<comment type="caution">
    <text evidence="5">The sequence shown here is derived from an EMBL/GenBank/DDBJ whole genome shotgun (WGS) entry which is preliminary data.</text>
</comment>
<dbReference type="SUPFAM" id="SSF55620">
    <property type="entry name" value="Tetrahydrobiopterin biosynthesis enzymes-like"/>
    <property type="match status" value="1"/>
</dbReference>
<feature type="binding site" evidence="4">
    <location>
        <position position="29"/>
    </location>
    <ligand>
        <name>Zn(2+)</name>
        <dbReference type="ChEBI" id="CHEBI:29105"/>
    </ligand>
</feature>
<evidence type="ECO:0000313" key="5">
    <source>
        <dbReference type="EMBL" id="HHQ80966.1"/>
    </source>
</evidence>
<evidence type="ECO:0000256" key="2">
    <source>
        <dbReference type="ARBA" id="ARBA00022833"/>
    </source>
</evidence>
<dbReference type="PIRSF" id="PIRSF006113">
    <property type="entry name" value="PTP_synth"/>
    <property type="match status" value="1"/>
</dbReference>
<keyword evidence="2 4" id="KW-0862">Zinc</keyword>
<dbReference type="PANTHER" id="PTHR12589">
    <property type="entry name" value="PYRUVOYL TETRAHYDROBIOPTERIN SYNTHASE"/>
    <property type="match status" value="1"/>
</dbReference>
<dbReference type="EMBL" id="DRZC01000079">
    <property type="protein sequence ID" value="HHQ80966.1"/>
    <property type="molecule type" value="Genomic_DNA"/>
</dbReference>
<feature type="binding site" evidence="4">
    <location>
        <position position="31"/>
    </location>
    <ligand>
        <name>Zn(2+)</name>
        <dbReference type="ChEBI" id="CHEBI:29105"/>
    </ligand>
</feature>
<dbReference type="GO" id="GO:0016829">
    <property type="term" value="F:lyase activity"/>
    <property type="evidence" value="ECO:0007669"/>
    <property type="project" value="UniProtKB-KW"/>
</dbReference>